<dbReference type="PANTHER" id="PTHR43436:SF1">
    <property type="entry name" value="TRANSCRIPTIONAL REGULATORY PROTEIN"/>
    <property type="match status" value="1"/>
</dbReference>
<proteinExistence type="predicted"/>
<dbReference type="EMBL" id="CP051169">
    <property type="protein sequence ID" value="QOK95227.1"/>
    <property type="molecule type" value="Genomic_DNA"/>
</dbReference>
<organism evidence="2 3">
    <name type="scientific">Ralstonia solanacearum</name>
    <name type="common">Pseudomonas solanacearum</name>
    <dbReference type="NCBI Taxonomy" id="305"/>
    <lineage>
        <taxon>Bacteria</taxon>
        <taxon>Pseudomonadati</taxon>
        <taxon>Pseudomonadota</taxon>
        <taxon>Betaproteobacteria</taxon>
        <taxon>Burkholderiales</taxon>
        <taxon>Burkholderiaceae</taxon>
        <taxon>Ralstonia</taxon>
        <taxon>Ralstonia solanacearum species complex</taxon>
    </lineage>
</organism>
<name>A0AA92JYQ8_RALSL</name>
<dbReference type="GO" id="GO:0006355">
    <property type="term" value="P:regulation of DNA-templated transcription"/>
    <property type="evidence" value="ECO:0007669"/>
    <property type="project" value="TreeGrafter"/>
</dbReference>
<dbReference type="Proteomes" id="UP000593970">
    <property type="component" value="Chromosome"/>
</dbReference>
<protein>
    <submittedName>
        <fullName evidence="2">AraC family transcriptional regulator</fullName>
    </submittedName>
</protein>
<dbReference type="PANTHER" id="PTHR43436">
    <property type="entry name" value="ARAC-FAMILY TRANSCRIPTIONAL REGULATOR"/>
    <property type="match status" value="1"/>
</dbReference>
<dbReference type="Pfam" id="PF06719">
    <property type="entry name" value="AraC_N"/>
    <property type="match status" value="1"/>
</dbReference>
<dbReference type="InterPro" id="IPR009594">
    <property type="entry name" value="Tscrpt_reg_HTH_AraC_N"/>
</dbReference>
<evidence type="ECO:0000313" key="3">
    <source>
        <dbReference type="Proteomes" id="UP000593970"/>
    </source>
</evidence>
<evidence type="ECO:0000313" key="2">
    <source>
        <dbReference type="EMBL" id="QOK95227.1"/>
    </source>
</evidence>
<evidence type="ECO:0000259" key="1">
    <source>
        <dbReference type="Pfam" id="PF06719"/>
    </source>
</evidence>
<sequence length="136" mass="14807">MSDDFEQVRGQLAARIARWIEDGEAYMPPISGLSLHRHTQAGAPVNCLLEPAIAVPLQGVKRTLLGSEVYTYDRHSFLITSLDLPVAMQVASASPDSPYLSAVLRLDARMISDLVMETGVKPVRLGLPRFSGRSSS</sequence>
<gene>
    <name evidence="2" type="ORF">HF909_01375</name>
</gene>
<feature type="domain" description="Transcription regulator HTH AraC N-terminal" evidence="1">
    <location>
        <begin position="29"/>
        <end position="119"/>
    </location>
</feature>
<accession>A0AA92JYQ8</accession>
<dbReference type="AlphaFoldDB" id="A0AA92JYQ8"/>
<reference evidence="3" key="1">
    <citation type="submission" date="2020-04" db="EMBL/GenBank/DDBJ databases">
        <title>Ralstonia solanacearum UW576, UW763, UW773, and UW774.</title>
        <authorList>
            <person name="Steidl O."/>
            <person name="Truchon A."/>
            <person name="Allen C."/>
        </authorList>
    </citation>
    <scope>NUCLEOTIDE SEQUENCE [LARGE SCALE GENOMIC DNA]</scope>
    <source>
        <strain evidence="3">UW774</strain>
    </source>
</reference>